<keyword evidence="3" id="KW-1185">Reference proteome</keyword>
<organism evidence="2 3">
    <name type="scientific">Microbacterium salsuginis</name>
    <dbReference type="NCBI Taxonomy" id="2722803"/>
    <lineage>
        <taxon>Bacteria</taxon>
        <taxon>Bacillati</taxon>
        <taxon>Actinomycetota</taxon>
        <taxon>Actinomycetes</taxon>
        <taxon>Micrococcales</taxon>
        <taxon>Microbacteriaceae</taxon>
        <taxon>Microbacterium</taxon>
    </lineage>
</organism>
<keyword evidence="1" id="KW-0472">Membrane</keyword>
<evidence type="ECO:0000256" key="1">
    <source>
        <dbReference type="SAM" id="Phobius"/>
    </source>
</evidence>
<name>A0ABX1K6E1_9MICO</name>
<sequence>MEADHLSALAASLAAVAAGASIVVTFVVSAQGRKLQRELDAKNRRHQVELDRGNREHQEQLANLAHDHESASWLREQRTVRAAEYFDAANEFMRFLGNEIFRAVGKGELTQQHLSELRARQETVQSLTNKLYIVSSLELGEAASAFQDWMDSGIEGLPKPGSPADPLLESHPLVGSTLVGNELLCELINPIRRAMGLADGLPIGLSSTPNNYGA</sequence>
<evidence type="ECO:0000313" key="2">
    <source>
        <dbReference type="EMBL" id="NLP82571.1"/>
    </source>
</evidence>
<dbReference type="RefSeq" id="WP_168911063.1">
    <property type="nucleotide sequence ID" value="NZ_JABACI010000001.1"/>
</dbReference>
<keyword evidence="1" id="KW-0812">Transmembrane</keyword>
<dbReference type="EMBL" id="JABACI010000001">
    <property type="protein sequence ID" value="NLP82571.1"/>
    <property type="molecule type" value="Genomic_DNA"/>
</dbReference>
<keyword evidence="1" id="KW-1133">Transmembrane helix</keyword>
<gene>
    <name evidence="2" type="ORF">HF576_01795</name>
</gene>
<accession>A0ABX1K6E1</accession>
<feature type="transmembrane region" description="Helical" evidence="1">
    <location>
        <begin position="6"/>
        <end position="28"/>
    </location>
</feature>
<reference evidence="2 3" key="1">
    <citation type="submission" date="2020-04" db="EMBL/GenBank/DDBJ databases">
        <title>CFH 90308 Microbacterium sp.</title>
        <authorList>
            <person name="Nie G."/>
            <person name="Ming H."/>
            <person name="Xia T."/>
        </authorList>
    </citation>
    <scope>NUCLEOTIDE SEQUENCE [LARGE SCALE GENOMIC DNA]</scope>
    <source>
        <strain evidence="2 3">CFH 90308</strain>
    </source>
</reference>
<comment type="caution">
    <text evidence="2">The sequence shown here is derived from an EMBL/GenBank/DDBJ whole genome shotgun (WGS) entry which is preliminary data.</text>
</comment>
<proteinExistence type="predicted"/>
<evidence type="ECO:0000313" key="3">
    <source>
        <dbReference type="Proteomes" id="UP001429745"/>
    </source>
</evidence>
<dbReference type="Proteomes" id="UP001429745">
    <property type="component" value="Unassembled WGS sequence"/>
</dbReference>
<protein>
    <submittedName>
        <fullName evidence="2">Uncharacterized protein</fullName>
    </submittedName>
</protein>